<evidence type="ECO:0000259" key="6">
    <source>
        <dbReference type="Pfam" id="PF14821"/>
    </source>
</evidence>
<gene>
    <name evidence="7" type="ORF">METZ01_LOCUS51844</name>
</gene>
<dbReference type="PANTHER" id="PTHR42690:SF1">
    <property type="entry name" value="THREONINE SYNTHASE-LIKE 2"/>
    <property type="match status" value="1"/>
</dbReference>
<comment type="cofactor">
    <cofactor evidence="1">
        <name>pyridoxal 5'-phosphate</name>
        <dbReference type="ChEBI" id="CHEBI:597326"/>
    </cofactor>
</comment>
<feature type="non-terminal residue" evidence="7">
    <location>
        <position position="1"/>
    </location>
</feature>
<dbReference type="GO" id="GO:0016829">
    <property type="term" value="F:lyase activity"/>
    <property type="evidence" value="ECO:0007669"/>
    <property type="project" value="UniProtKB-KW"/>
</dbReference>
<name>A0A381S4J8_9ZZZZ</name>
<comment type="similarity">
    <text evidence="2">Belongs to the threonine synthase family.</text>
</comment>
<dbReference type="AlphaFoldDB" id="A0A381S4J8"/>
<organism evidence="7">
    <name type="scientific">marine metagenome</name>
    <dbReference type="NCBI Taxonomy" id="408172"/>
    <lineage>
        <taxon>unclassified sequences</taxon>
        <taxon>metagenomes</taxon>
        <taxon>ecological metagenomes</taxon>
    </lineage>
</organism>
<keyword evidence="4" id="KW-0456">Lyase</keyword>
<evidence type="ECO:0000256" key="3">
    <source>
        <dbReference type="ARBA" id="ARBA00022898"/>
    </source>
</evidence>
<dbReference type="InterPro" id="IPR029144">
    <property type="entry name" value="Thr_synth_N"/>
</dbReference>
<feature type="domain" description="Threonine synthase N-terminal" evidence="6">
    <location>
        <begin position="2"/>
        <end position="80"/>
    </location>
</feature>
<evidence type="ECO:0000256" key="1">
    <source>
        <dbReference type="ARBA" id="ARBA00001933"/>
    </source>
</evidence>
<dbReference type="Pfam" id="PF24857">
    <property type="entry name" value="THR4_C"/>
    <property type="match status" value="1"/>
</dbReference>
<dbReference type="InterPro" id="IPR037158">
    <property type="entry name" value="Thr_synth_N_sf"/>
</dbReference>
<dbReference type="Pfam" id="PF14821">
    <property type="entry name" value="Thr_synth_N"/>
    <property type="match status" value="1"/>
</dbReference>
<proteinExistence type="inferred from homology"/>
<dbReference type="InterPro" id="IPR051166">
    <property type="entry name" value="Threonine_Synthase"/>
</dbReference>
<reference evidence="7" key="1">
    <citation type="submission" date="2018-05" db="EMBL/GenBank/DDBJ databases">
        <authorList>
            <person name="Lanie J.A."/>
            <person name="Ng W.-L."/>
            <person name="Kazmierczak K.M."/>
            <person name="Andrzejewski T.M."/>
            <person name="Davidsen T.M."/>
            <person name="Wayne K.J."/>
            <person name="Tettelin H."/>
            <person name="Glass J.I."/>
            <person name="Rusch D."/>
            <person name="Podicherti R."/>
            <person name="Tsui H.-C.T."/>
            <person name="Winkler M.E."/>
        </authorList>
    </citation>
    <scope>NUCLEOTIDE SEQUENCE</scope>
</reference>
<sequence length="460" mass="52036">VEYISTRNKNLQLSFKEIFLQGLAPDGGLFISKNIKKYSNNELNKMAKLNYIDLAKEIVSNFCEKDLHGKELEDIIKKSYSNFSVKNVVNIKKIGKFSLVELFHGPTLAFKDIAMQPIGNIYDEFNKSNNKKINVIVATSGDTGSAAISALNGKTNLNVFVLHPDKKISNIQRRLMTTVESKNVFNIALKGNFDDCQKIVKDMFIDQEFRKKINMSGVNSINWARIIFQIVYYFFVGLKFLNKPINFSVPTGNFGDVYSGYVSKKMGLPIKKLIVATNENDILSRVINSGHYKPTKTKPSISPSMDIQVASNFERLLYDVVGQDDNKVKLLMDKLKNEGSYSLNKEELNKIKSDFCSSTVSDELTKQTLKNVYEQYQLLIDPHTATAFKAAELNSSDEEMLILSTAHPCKFSETVHQATGIEPKIPENIKNILNKKESYITLDNNLGAIKNYILERIKEI</sequence>
<evidence type="ECO:0008006" key="8">
    <source>
        <dbReference type="Google" id="ProtNLM"/>
    </source>
</evidence>
<dbReference type="PANTHER" id="PTHR42690">
    <property type="entry name" value="THREONINE SYNTHASE FAMILY MEMBER"/>
    <property type="match status" value="1"/>
</dbReference>
<feature type="domain" description="Tryptophan synthase beta chain-like PALP" evidence="5">
    <location>
        <begin position="103"/>
        <end position="320"/>
    </location>
</feature>
<accession>A0A381S4J8</accession>
<protein>
    <recommendedName>
        <fullName evidence="8">Threonine synthase</fullName>
    </recommendedName>
</protein>
<dbReference type="Pfam" id="PF00291">
    <property type="entry name" value="PALP"/>
    <property type="match status" value="1"/>
</dbReference>
<keyword evidence="3" id="KW-0663">Pyridoxal phosphate</keyword>
<dbReference type="EMBL" id="UINC01002657">
    <property type="protein sequence ID" value="SUZ98990.1"/>
    <property type="molecule type" value="Genomic_DNA"/>
</dbReference>
<evidence type="ECO:0000256" key="2">
    <source>
        <dbReference type="ARBA" id="ARBA00005517"/>
    </source>
</evidence>
<evidence type="ECO:0000259" key="5">
    <source>
        <dbReference type="Pfam" id="PF00291"/>
    </source>
</evidence>
<evidence type="ECO:0000313" key="7">
    <source>
        <dbReference type="EMBL" id="SUZ98990.1"/>
    </source>
</evidence>
<dbReference type="InterPro" id="IPR004450">
    <property type="entry name" value="Thr_synthase-like"/>
</dbReference>
<evidence type="ECO:0000256" key="4">
    <source>
        <dbReference type="ARBA" id="ARBA00023239"/>
    </source>
</evidence>
<dbReference type="Gene3D" id="3.90.1380.10">
    <property type="entry name" value="Threonine synthase, N-terminal domain"/>
    <property type="match status" value="1"/>
</dbReference>
<dbReference type="NCBIfam" id="TIGR00260">
    <property type="entry name" value="thrC"/>
    <property type="match status" value="1"/>
</dbReference>
<dbReference type="SUPFAM" id="SSF53686">
    <property type="entry name" value="Tryptophan synthase beta subunit-like PLP-dependent enzymes"/>
    <property type="match status" value="1"/>
</dbReference>
<dbReference type="Gene3D" id="3.40.50.1100">
    <property type="match status" value="2"/>
</dbReference>
<dbReference type="InterPro" id="IPR001926">
    <property type="entry name" value="TrpB-like_PALP"/>
</dbReference>
<dbReference type="InterPro" id="IPR036052">
    <property type="entry name" value="TrpB-like_PALP_sf"/>
</dbReference>
<dbReference type="CDD" id="cd01560">
    <property type="entry name" value="Thr-synth_2"/>
    <property type="match status" value="1"/>
</dbReference>